<feature type="compositionally biased region" description="Basic and acidic residues" evidence="1">
    <location>
        <begin position="951"/>
        <end position="974"/>
    </location>
</feature>
<dbReference type="Proteomes" id="UP000288012">
    <property type="component" value="Unassembled WGS sequence"/>
</dbReference>
<dbReference type="EMBL" id="RZGR01000001">
    <property type="protein sequence ID" value="RUQ91588.1"/>
    <property type="molecule type" value="Genomic_DNA"/>
</dbReference>
<sequence length="974" mass="111583">MGSTYAKTLYNLGKSARSVFAEKKLKPMTTPAHHQKFLGELDALLNQMTANNPPEFTHWRASYQKIFFNLLTSSSRTRQELEEHRTVLAYLEKNLVEAKNVHNGTDFYLLLDALKIGIKIKTGVRVEAKEINFLNQLATLSRYRAMGILSLLPLLSKQQISQILEEFIHDPQPSLHDKQAMWYLLLPYLEKHHAAKVLTTVSNKLQSHDLEQQKTALQELIIITVQRPDLFDYKTVLASLTKLIQRNTGICNTAKTTLAVFTEKCATFFNKTDITLLLRDLHHDYASQRAIAFDILRILANKRTDLFEQVDVEFLINKLKTRVLNFFTPWFARESSLKALGLIAEKNSHLFTEEDLETITNCLSDGDEVVRLAAFDAYRILVEKRPELLKEKSQQQILEDKFDYSIKAMFLPWYTREAGLKELYVLAYNQAEIFEKKHIPVVINKFISHKNGEGGRQVARQTIAVLAEKRPALFTREHMETILKQLSPHDERHILKADKKLLNVLTRQRPDLFLPLYTDVQDTLKKLCDERWYVRKAALHALRSAPLACPDLLSKDLLSEVCKTLVDTNQYVRKTAEEVIHCWLGEINNLNLLPHLIPHLHAARANDRKNVLHNLLLISQYHPAQFSEDSFKLVLMQLPDKNNEVGKAAERIVRELSVSRPDLFNLTCCNLLIKTLASQQHAQNQALQNHLLEVLPLFLERNTDFIQDDFLEKIKLSQFFEHSPMPAVNKILSLIVAKKPELLLAKPNHIQSALFYIMAKEKPVCKMGLKLLEIASLQVNFGAITAEQIQLVAKFLNDADASMRELALHALLTFTEKHASAFSPAMIKLLLQILDQQAEPKLLNNVSSLLNKLANICPELFTAEIIQLIHEKHNNGENNLQNALSTLLAHLIHKGQFLTKGLLQLNQEDGQKHFPSQVQRTSHHKMESRHPYKTWSNAGDTFFTIPAEQEAGVKEKEEPKAEESQQKELIRSLH</sequence>
<protein>
    <submittedName>
        <fullName evidence="2">Uncharacterized protein</fullName>
    </submittedName>
</protein>
<proteinExistence type="predicted"/>
<feature type="region of interest" description="Disordered" evidence="1">
    <location>
        <begin position="913"/>
        <end position="933"/>
    </location>
</feature>
<dbReference type="InterPro" id="IPR011989">
    <property type="entry name" value="ARM-like"/>
</dbReference>
<name>A0A3S0XUT3_9GAMM</name>
<accession>A0A3S0XUT3</accession>
<gene>
    <name evidence="2" type="ORF">EKM59_00575</name>
</gene>
<evidence type="ECO:0000313" key="2">
    <source>
        <dbReference type="EMBL" id="RUQ91588.1"/>
    </source>
</evidence>
<evidence type="ECO:0000313" key="3">
    <source>
        <dbReference type="Proteomes" id="UP000288012"/>
    </source>
</evidence>
<reference evidence="2 3" key="1">
    <citation type="submission" date="2018-12" db="EMBL/GenBank/DDBJ databases">
        <title>Legionella sp,whole genome shotgun sequence.</title>
        <authorList>
            <person name="Wu H."/>
        </authorList>
    </citation>
    <scope>NUCLEOTIDE SEQUENCE [LARGE SCALE GENOMIC DNA]</scope>
    <source>
        <strain evidence="3">km714</strain>
    </source>
</reference>
<dbReference type="AlphaFoldDB" id="A0A3S0XUT3"/>
<dbReference type="InterPro" id="IPR016024">
    <property type="entry name" value="ARM-type_fold"/>
</dbReference>
<evidence type="ECO:0000256" key="1">
    <source>
        <dbReference type="SAM" id="MobiDB-lite"/>
    </source>
</evidence>
<keyword evidence="3" id="KW-1185">Reference proteome</keyword>
<dbReference type="Gene3D" id="1.25.10.10">
    <property type="entry name" value="Leucine-rich Repeat Variant"/>
    <property type="match status" value="3"/>
</dbReference>
<feature type="region of interest" description="Disordered" evidence="1">
    <location>
        <begin position="948"/>
        <end position="974"/>
    </location>
</feature>
<organism evidence="2 3">
    <name type="scientific">Legionella septentrionalis</name>
    <dbReference type="NCBI Taxonomy" id="2498109"/>
    <lineage>
        <taxon>Bacteria</taxon>
        <taxon>Pseudomonadati</taxon>
        <taxon>Pseudomonadota</taxon>
        <taxon>Gammaproteobacteria</taxon>
        <taxon>Legionellales</taxon>
        <taxon>Legionellaceae</taxon>
        <taxon>Legionella</taxon>
    </lineage>
</organism>
<comment type="caution">
    <text evidence="2">The sequence shown here is derived from an EMBL/GenBank/DDBJ whole genome shotgun (WGS) entry which is preliminary data.</text>
</comment>
<dbReference type="SUPFAM" id="SSF48371">
    <property type="entry name" value="ARM repeat"/>
    <property type="match status" value="1"/>
</dbReference>
<dbReference type="RefSeq" id="WP_127111010.1">
    <property type="nucleotide sequence ID" value="NZ_RZGR01000001.1"/>
</dbReference>